<dbReference type="Pfam" id="PF26162">
    <property type="entry name" value="YwzD"/>
    <property type="match status" value="1"/>
</dbReference>
<reference evidence="1" key="1">
    <citation type="submission" date="2021-03" db="EMBL/GenBank/DDBJ databases">
        <title>Bacillus suaedae sp. nov., isolated from Suaeda aralocaspica.</title>
        <authorList>
            <person name="Lei R.F.R."/>
        </authorList>
    </citation>
    <scope>NUCLEOTIDE SEQUENCE</scope>
    <source>
        <strain evidence="1">YZJH907-2</strain>
    </source>
</reference>
<gene>
    <name evidence="1" type="ORF">J7W16_10265</name>
</gene>
<proteinExistence type="predicted"/>
<sequence>MNQPVNLNQEQFKQILLNVYSKADDDQVKLEDVMNEIRRDLLIAISTEMGVGG</sequence>
<dbReference type="Proteomes" id="UP000678228">
    <property type="component" value="Unassembled WGS sequence"/>
</dbReference>
<organism evidence="1 2">
    <name type="scientific">Halalkalibacter suaedae</name>
    <dbReference type="NCBI Taxonomy" id="2822140"/>
    <lineage>
        <taxon>Bacteria</taxon>
        <taxon>Bacillati</taxon>
        <taxon>Bacillota</taxon>
        <taxon>Bacilli</taxon>
        <taxon>Bacillales</taxon>
        <taxon>Bacillaceae</taxon>
        <taxon>Halalkalibacter</taxon>
    </lineage>
</organism>
<evidence type="ECO:0000313" key="1">
    <source>
        <dbReference type="EMBL" id="MBP3951521.1"/>
    </source>
</evidence>
<accession>A0A941AP77</accession>
<dbReference type="AlphaFoldDB" id="A0A941AP77"/>
<evidence type="ECO:0000313" key="2">
    <source>
        <dbReference type="Proteomes" id="UP000678228"/>
    </source>
</evidence>
<protein>
    <submittedName>
        <fullName evidence="1">Uncharacterized protein</fullName>
    </submittedName>
</protein>
<dbReference type="InterPro" id="IPR058930">
    <property type="entry name" value="YwzD"/>
</dbReference>
<dbReference type="EMBL" id="JAGKSQ010000003">
    <property type="protein sequence ID" value="MBP3951521.1"/>
    <property type="molecule type" value="Genomic_DNA"/>
</dbReference>
<keyword evidence="2" id="KW-1185">Reference proteome</keyword>
<dbReference type="RefSeq" id="WP_210597197.1">
    <property type="nucleotide sequence ID" value="NZ_JAGKSQ010000003.1"/>
</dbReference>
<name>A0A941AP77_9BACI</name>
<comment type="caution">
    <text evidence="1">The sequence shown here is derived from an EMBL/GenBank/DDBJ whole genome shotgun (WGS) entry which is preliminary data.</text>
</comment>